<dbReference type="OMA" id="KRIRYDF"/>
<protein>
    <submittedName>
        <fullName evidence="4">Uncharacterized protein</fullName>
    </submittedName>
</protein>
<proteinExistence type="predicted"/>
<dbReference type="RefSeq" id="XP_012197811.1">
    <property type="nucleotide sequence ID" value="XM_012342421.1"/>
</dbReference>
<dbReference type="KEGG" id="spar:SPRG_03824"/>
<feature type="chain" id="PRO_5001638193" evidence="3">
    <location>
        <begin position="17"/>
        <end position="623"/>
    </location>
</feature>
<dbReference type="Proteomes" id="UP000030745">
    <property type="component" value="Unassembled WGS sequence"/>
</dbReference>
<name>A0A067CXI3_SAPPC</name>
<keyword evidence="5" id="KW-1185">Reference proteome</keyword>
<keyword evidence="2" id="KW-0472">Membrane</keyword>
<feature type="region of interest" description="Disordered" evidence="1">
    <location>
        <begin position="221"/>
        <end position="249"/>
    </location>
</feature>
<dbReference type="AlphaFoldDB" id="A0A067CXI3"/>
<keyword evidence="2" id="KW-1133">Transmembrane helix</keyword>
<dbReference type="OrthoDB" id="72898at2759"/>
<evidence type="ECO:0000256" key="2">
    <source>
        <dbReference type="SAM" id="Phobius"/>
    </source>
</evidence>
<feature type="transmembrane region" description="Helical" evidence="2">
    <location>
        <begin position="581"/>
        <end position="601"/>
    </location>
</feature>
<keyword evidence="3" id="KW-0732">Signal</keyword>
<dbReference type="EMBL" id="KK583198">
    <property type="protein sequence ID" value="KDO31206.1"/>
    <property type="molecule type" value="Genomic_DNA"/>
</dbReference>
<sequence>MLRLLAGTAAVTVVAATDAGYAPPAKSGYGGGNTGYAPQAKSGYGGNNYAPQGKGGYGGGKSVYAPKGKGGDDYAPKGKGYNRKTVTFPPAYAIIDPDYYSTIFTGYQNCVAAKCDVLSSDYSATGINDNISTIAGYTSCVTACAAGQALETVEDFRTLLESVIEIGNDQLRQARVYLSGLGELDVIAERVHIGESCCLPNSYFASWERIMIPVETKLKRSPNDHGNAYHPRYPTKNEVPPPEDSSAETTPYMMSAADYISHCTSVEKPMEWLADTVCDDTNKIEYLQTLQRNLGHLILAPSCVTDAPDGACCEDAHPNPRAVSFRSDVCVATTYEVNGKTKTLTTPLIKPTATHKKRGQRYDPCPCDEIEGADETPKRIRYDFVSARDLLYYSVTEGLPSSHTVVSSEAPSTCEYKVGLAKETPDGFFTDLSEEDVPIDEVTIKAARHCPTDGLLEYCNVDQYASYLEYQLFDHANCDIADLRTQHTDYSSSYQTIACLYKIFSLKCDCMEAVLSCYSVSSHYASSLSKVIGQAASILCGFVLCQRPNVYALFGDEYAIDRASLMRQLLTSAGIFSAGEVSPAAAVFLSFGLGMVALVVAKKVAATKKAKTVNVEDGYHTLL</sequence>
<accession>A0A067CXI3</accession>
<dbReference type="GeneID" id="24126304"/>
<organism evidence="4 5">
    <name type="scientific">Saprolegnia parasitica (strain CBS 223.65)</name>
    <dbReference type="NCBI Taxonomy" id="695850"/>
    <lineage>
        <taxon>Eukaryota</taxon>
        <taxon>Sar</taxon>
        <taxon>Stramenopiles</taxon>
        <taxon>Oomycota</taxon>
        <taxon>Saprolegniomycetes</taxon>
        <taxon>Saprolegniales</taxon>
        <taxon>Saprolegniaceae</taxon>
        <taxon>Saprolegnia</taxon>
    </lineage>
</organism>
<feature type="signal peptide" evidence="3">
    <location>
        <begin position="1"/>
        <end position="16"/>
    </location>
</feature>
<dbReference type="VEuPathDB" id="FungiDB:SPRG_03824"/>
<evidence type="ECO:0000313" key="5">
    <source>
        <dbReference type="Proteomes" id="UP000030745"/>
    </source>
</evidence>
<evidence type="ECO:0000313" key="4">
    <source>
        <dbReference type="EMBL" id="KDO31206.1"/>
    </source>
</evidence>
<gene>
    <name evidence="4" type="ORF">SPRG_03824</name>
</gene>
<evidence type="ECO:0000256" key="1">
    <source>
        <dbReference type="SAM" id="MobiDB-lite"/>
    </source>
</evidence>
<evidence type="ECO:0000256" key="3">
    <source>
        <dbReference type="SAM" id="SignalP"/>
    </source>
</evidence>
<keyword evidence="2" id="KW-0812">Transmembrane</keyword>
<reference evidence="4 5" key="1">
    <citation type="journal article" date="2013" name="PLoS Genet.">
        <title>Distinctive expansion of potential virulence genes in the genome of the oomycete fish pathogen Saprolegnia parasitica.</title>
        <authorList>
            <person name="Jiang R.H."/>
            <person name="de Bruijn I."/>
            <person name="Haas B.J."/>
            <person name="Belmonte R."/>
            <person name="Lobach L."/>
            <person name="Christie J."/>
            <person name="van den Ackerveken G."/>
            <person name="Bottin A."/>
            <person name="Bulone V."/>
            <person name="Diaz-Moreno S.M."/>
            <person name="Dumas B."/>
            <person name="Fan L."/>
            <person name="Gaulin E."/>
            <person name="Govers F."/>
            <person name="Grenville-Briggs L.J."/>
            <person name="Horner N.R."/>
            <person name="Levin J.Z."/>
            <person name="Mammella M."/>
            <person name="Meijer H.J."/>
            <person name="Morris P."/>
            <person name="Nusbaum C."/>
            <person name="Oome S."/>
            <person name="Phillips A.J."/>
            <person name="van Rooyen D."/>
            <person name="Rzeszutek E."/>
            <person name="Saraiva M."/>
            <person name="Secombes C.J."/>
            <person name="Seidl M.F."/>
            <person name="Snel B."/>
            <person name="Stassen J.H."/>
            <person name="Sykes S."/>
            <person name="Tripathy S."/>
            <person name="van den Berg H."/>
            <person name="Vega-Arreguin J.C."/>
            <person name="Wawra S."/>
            <person name="Young S.K."/>
            <person name="Zeng Q."/>
            <person name="Dieguez-Uribeondo J."/>
            <person name="Russ C."/>
            <person name="Tyler B.M."/>
            <person name="van West P."/>
        </authorList>
    </citation>
    <scope>NUCLEOTIDE SEQUENCE [LARGE SCALE GENOMIC DNA]</scope>
    <source>
        <strain evidence="4 5">CBS 223.65</strain>
    </source>
</reference>